<dbReference type="Pfam" id="PF00106">
    <property type="entry name" value="adh_short"/>
    <property type="match status" value="1"/>
</dbReference>
<evidence type="ECO:0000256" key="1">
    <source>
        <dbReference type="ARBA" id="ARBA00006484"/>
    </source>
</evidence>
<comment type="similarity">
    <text evidence="1 3">Belongs to the short-chain dehydrogenases/reductases (SDR) family.</text>
</comment>
<name>A0AAV1JDB7_9NEOP</name>
<dbReference type="PANTHER" id="PTHR44229:SF8">
    <property type="entry name" value="ALCOHOL DEHYDROGENASE-RELATED"/>
    <property type="match status" value="1"/>
</dbReference>
<dbReference type="InterPro" id="IPR002347">
    <property type="entry name" value="SDR_fam"/>
</dbReference>
<dbReference type="SUPFAM" id="SSF51735">
    <property type="entry name" value="NAD(P)-binding Rossmann-fold domains"/>
    <property type="match status" value="1"/>
</dbReference>
<dbReference type="EMBL" id="CAVLEF010000009">
    <property type="protein sequence ID" value="CAK1547380.1"/>
    <property type="molecule type" value="Genomic_DNA"/>
</dbReference>
<dbReference type="PRINTS" id="PR00081">
    <property type="entry name" value="GDHRDH"/>
</dbReference>
<evidence type="ECO:0000256" key="2">
    <source>
        <dbReference type="ARBA" id="ARBA00023002"/>
    </source>
</evidence>
<proteinExistence type="inferred from homology"/>
<accession>A0AAV1JDB7</accession>
<dbReference type="PANTHER" id="PTHR44229">
    <property type="entry name" value="15-HYDROXYPROSTAGLANDIN DEHYDROGENASE [NAD(+)]"/>
    <property type="match status" value="1"/>
</dbReference>
<protein>
    <recommendedName>
        <fullName evidence="6">Alcohol dehydrogenase</fullName>
    </recommendedName>
</protein>
<dbReference type="Proteomes" id="UP001497472">
    <property type="component" value="Unassembled WGS sequence"/>
</dbReference>
<comment type="caution">
    <text evidence="4">The sequence shown here is derived from an EMBL/GenBank/DDBJ whole genome shotgun (WGS) entry which is preliminary data.</text>
</comment>
<dbReference type="Gene3D" id="3.40.50.720">
    <property type="entry name" value="NAD(P)-binding Rossmann-like Domain"/>
    <property type="match status" value="1"/>
</dbReference>
<dbReference type="GO" id="GO:0005737">
    <property type="term" value="C:cytoplasm"/>
    <property type="evidence" value="ECO:0007669"/>
    <property type="project" value="TreeGrafter"/>
</dbReference>
<evidence type="ECO:0000313" key="4">
    <source>
        <dbReference type="EMBL" id="CAK1547380.1"/>
    </source>
</evidence>
<keyword evidence="2" id="KW-0560">Oxidoreductase</keyword>
<evidence type="ECO:0000256" key="3">
    <source>
        <dbReference type="RuleBase" id="RU000363"/>
    </source>
</evidence>
<dbReference type="GO" id="GO:0016616">
    <property type="term" value="F:oxidoreductase activity, acting on the CH-OH group of donors, NAD or NADP as acceptor"/>
    <property type="evidence" value="ECO:0007669"/>
    <property type="project" value="TreeGrafter"/>
</dbReference>
<dbReference type="PRINTS" id="PR00080">
    <property type="entry name" value="SDRFAMILY"/>
</dbReference>
<dbReference type="AlphaFoldDB" id="A0AAV1JDB7"/>
<sequence length="253" mass="27967">MSKEIKDTVVVVTGGANGIGLDISEKFLQKKCRTVIILDLNDDQGKKAVKSLNSQYGNNKAVFFQCDISKDIDVIWDKIVNCYNKVDILINNAGVVNENEPREAINVNLTAVIELSFKFWETNRNDGSGNGGTIINLASLYGVIIEPFLPVYQATKFGIIAFTRSLGHSFNYERSGVRVVAVCPGLTNTELANTVSQKAWDKRIISDFSARTKEHPWQNVDAVGRATIEVFEKAMTGTAWIINGGEPIKEVMF</sequence>
<keyword evidence="5" id="KW-1185">Reference proteome</keyword>
<evidence type="ECO:0000313" key="5">
    <source>
        <dbReference type="Proteomes" id="UP001497472"/>
    </source>
</evidence>
<organism evidence="4 5">
    <name type="scientific">Leptosia nina</name>
    <dbReference type="NCBI Taxonomy" id="320188"/>
    <lineage>
        <taxon>Eukaryota</taxon>
        <taxon>Metazoa</taxon>
        <taxon>Ecdysozoa</taxon>
        <taxon>Arthropoda</taxon>
        <taxon>Hexapoda</taxon>
        <taxon>Insecta</taxon>
        <taxon>Pterygota</taxon>
        <taxon>Neoptera</taxon>
        <taxon>Endopterygota</taxon>
        <taxon>Lepidoptera</taxon>
        <taxon>Glossata</taxon>
        <taxon>Ditrysia</taxon>
        <taxon>Papilionoidea</taxon>
        <taxon>Pieridae</taxon>
        <taxon>Pierinae</taxon>
        <taxon>Leptosia</taxon>
    </lineage>
</organism>
<evidence type="ECO:0008006" key="6">
    <source>
        <dbReference type="Google" id="ProtNLM"/>
    </source>
</evidence>
<reference evidence="4 5" key="1">
    <citation type="submission" date="2023-11" db="EMBL/GenBank/DDBJ databases">
        <authorList>
            <person name="Okamura Y."/>
        </authorList>
    </citation>
    <scope>NUCLEOTIDE SEQUENCE [LARGE SCALE GENOMIC DNA]</scope>
</reference>
<dbReference type="InterPro" id="IPR036291">
    <property type="entry name" value="NAD(P)-bd_dom_sf"/>
</dbReference>
<gene>
    <name evidence="4" type="ORF">LNINA_LOCUS6858</name>
</gene>